<evidence type="ECO:0000313" key="5">
    <source>
        <dbReference type="EMBL" id="PON32985.1"/>
    </source>
</evidence>
<gene>
    <name evidence="5" type="ORF">PanWU01x14_356660</name>
</gene>
<dbReference type="OrthoDB" id="1192661at2759"/>
<dbReference type="GO" id="GO:0006952">
    <property type="term" value="P:defense response"/>
    <property type="evidence" value="ECO:0007669"/>
    <property type="project" value="UniProtKB-KW"/>
</dbReference>
<evidence type="ECO:0000313" key="6">
    <source>
        <dbReference type="Proteomes" id="UP000237105"/>
    </source>
</evidence>
<feature type="domain" description="Disease resistance N-terminal" evidence="4">
    <location>
        <begin position="15"/>
        <end position="76"/>
    </location>
</feature>
<keyword evidence="6" id="KW-1185">Reference proteome</keyword>
<proteinExistence type="predicted"/>
<name>A0A2P5A8V7_PARAD</name>
<reference evidence="6" key="1">
    <citation type="submission" date="2016-06" db="EMBL/GenBank/DDBJ databases">
        <title>Parallel loss of symbiosis genes in relatives of nitrogen-fixing non-legume Parasponia.</title>
        <authorList>
            <person name="Van Velzen R."/>
            <person name="Holmer R."/>
            <person name="Bu F."/>
            <person name="Rutten L."/>
            <person name="Van Zeijl A."/>
            <person name="Liu W."/>
            <person name="Santuari L."/>
            <person name="Cao Q."/>
            <person name="Sharma T."/>
            <person name="Shen D."/>
            <person name="Roswanjaya Y."/>
            <person name="Wardhani T."/>
            <person name="Kalhor M.S."/>
            <person name="Jansen J."/>
            <person name="Van den Hoogen J."/>
            <person name="Gungor B."/>
            <person name="Hartog M."/>
            <person name="Hontelez J."/>
            <person name="Verver J."/>
            <person name="Yang W.-C."/>
            <person name="Schijlen E."/>
            <person name="Repin R."/>
            <person name="Schilthuizen M."/>
            <person name="Schranz E."/>
            <person name="Heidstra R."/>
            <person name="Miyata K."/>
            <person name="Fedorova E."/>
            <person name="Kohlen W."/>
            <person name="Bisseling T."/>
            <person name="Smit S."/>
            <person name="Geurts R."/>
        </authorList>
    </citation>
    <scope>NUCLEOTIDE SEQUENCE [LARGE SCALE GENOMIC DNA]</scope>
    <source>
        <strain evidence="6">cv. WU1-14</strain>
    </source>
</reference>
<protein>
    <recommendedName>
        <fullName evidence="4">Disease resistance N-terminal domain-containing protein</fullName>
    </recommendedName>
</protein>
<dbReference type="Pfam" id="PF18052">
    <property type="entry name" value="Rx_N"/>
    <property type="match status" value="1"/>
</dbReference>
<dbReference type="GO" id="GO:0000166">
    <property type="term" value="F:nucleotide binding"/>
    <property type="evidence" value="ECO:0007669"/>
    <property type="project" value="UniProtKB-KW"/>
</dbReference>
<comment type="caution">
    <text evidence="5">The sequence shown here is derived from an EMBL/GenBank/DDBJ whole genome shotgun (WGS) entry which is preliminary data.</text>
</comment>
<dbReference type="InterPro" id="IPR041118">
    <property type="entry name" value="Rx_N"/>
</dbReference>
<keyword evidence="3" id="KW-0611">Plant defense</keyword>
<dbReference type="EMBL" id="JXTB01000765">
    <property type="protein sequence ID" value="PON32985.1"/>
    <property type="molecule type" value="Genomic_DNA"/>
</dbReference>
<evidence type="ECO:0000256" key="2">
    <source>
        <dbReference type="ARBA" id="ARBA00022741"/>
    </source>
</evidence>
<accession>A0A2P5A8V7</accession>
<keyword evidence="2" id="KW-0547">Nucleotide-binding</keyword>
<evidence type="ECO:0000256" key="1">
    <source>
        <dbReference type="ARBA" id="ARBA00022737"/>
    </source>
</evidence>
<sequence>MAETVVGLVIDKLIPLLKGVDKEVDAIKSELQSILAFLRDAGRRADTEGDSMAFNIEHVTDEYTLHITQWSQETQQRSLRL</sequence>
<dbReference type="Gene3D" id="1.20.5.4130">
    <property type="match status" value="1"/>
</dbReference>
<evidence type="ECO:0000256" key="3">
    <source>
        <dbReference type="ARBA" id="ARBA00022821"/>
    </source>
</evidence>
<organism evidence="5 6">
    <name type="scientific">Parasponia andersonii</name>
    <name type="common">Sponia andersonii</name>
    <dbReference type="NCBI Taxonomy" id="3476"/>
    <lineage>
        <taxon>Eukaryota</taxon>
        <taxon>Viridiplantae</taxon>
        <taxon>Streptophyta</taxon>
        <taxon>Embryophyta</taxon>
        <taxon>Tracheophyta</taxon>
        <taxon>Spermatophyta</taxon>
        <taxon>Magnoliopsida</taxon>
        <taxon>eudicotyledons</taxon>
        <taxon>Gunneridae</taxon>
        <taxon>Pentapetalae</taxon>
        <taxon>rosids</taxon>
        <taxon>fabids</taxon>
        <taxon>Rosales</taxon>
        <taxon>Cannabaceae</taxon>
        <taxon>Parasponia</taxon>
    </lineage>
</organism>
<dbReference type="Proteomes" id="UP000237105">
    <property type="component" value="Unassembled WGS sequence"/>
</dbReference>
<dbReference type="AlphaFoldDB" id="A0A2P5A8V7"/>
<evidence type="ECO:0000259" key="4">
    <source>
        <dbReference type="Pfam" id="PF18052"/>
    </source>
</evidence>
<keyword evidence="1" id="KW-0677">Repeat</keyword>